<accession>A0A0J6VGW0</accession>
<dbReference type="SUPFAM" id="SSF74650">
    <property type="entry name" value="Galactose mutarotase-like"/>
    <property type="match status" value="1"/>
</dbReference>
<evidence type="ECO:0000259" key="7">
    <source>
        <dbReference type="Pfam" id="PF03632"/>
    </source>
</evidence>
<dbReference type="Proteomes" id="UP000036513">
    <property type="component" value="Unassembled WGS sequence"/>
</dbReference>
<dbReference type="PIRSF" id="PIRSF036289">
    <property type="entry name" value="Glycosyl_hydrolase_malt_phosph"/>
    <property type="match status" value="1"/>
</dbReference>
<keyword evidence="2" id="KW-0378">Hydrolase</keyword>
<dbReference type="InterPro" id="IPR005196">
    <property type="entry name" value="Glyco_hydro_65_N"/>
</dbReference>
<dbReference type="Pfam" id="PF03636">
    <property type="entry name" value="Glyco_hydro_65N"/>
    <property type="match status" value="1"/>
</dbReference>
<dbReference type="GO" id="GO:0030246">
    <property type="term" value="F:carbohydrate binding"/>
    <property type="evidence" value="ECO:0007669"/>
    <property type="project" value="InterPro"/>
</dbReference>
<evidence type="ECO:0000256" key="4">
    <source>
        <dbReference type="PIRSR" id="PIRSR036289-50"/>
    </source>
</evidence>
<feature type="domain" description="Glycoside hydrolase family 65 N-terminal" evidence="9">
    <location>
        <begin position="17"/>
        <end position="271"/>
    </location>
</feature>
<feature type="domain" description="Glycoside hydrolase family 65 C-terminal" evidence="8">
    <location>
        <begin position="688"/>
        <end position="750"/>
    </location>
</feature>
<name>A0A0J6VGW0_9MYCO</name>
<dbReference type="Gene3D" id="2.70.98.40">
    <property type="entry name" value="Glycoside hydrolase, family 65, N-terminal domain"/>
    <property type="match status" value="1"/>
</dbReference>
<sequence>MMIADDAFPVEPWHVRETELRTDLLPQTESLFALSNGHIGLRGNLDEGEPYGLPGTYLNGFYEIRPLPYAESGFGYPEDGQSIVNVTNGKIIRLIVEDEPFDVRYGELLSHERFLDMRAGTLTRHAEWRSPAGKQVRVESTRLVSLAQRGLAAIEYVVQAVDDGMRITVQSELVANEDQPETSGDPRVAAVLRNPLEPLLHEVDENGALLIHRTRSSALTMSAAMYHEVEAPGRVTVSGDAREDWARTTVVCALKAGERLRIVKYLAYAWSSLRSRPALRDQAAAAIAGARYTGWDGLLDVQRECLDVFWDGADVEVDGDADCQQAVRFGLFHVFQASARAEQRAIAGKGLTGTGYDGHAFWDTEGFVLPVLTYTAPHAAADALRWRASTLDLARDRAKELDLEGASFPWRTIAGEECSGYWPAGTAAFHVNADIALAFERYRVVTGDDSLEKGCGLDVLVETARMWRSLGHHDRYGAWRIDGVTGPDEYTAVVRDNVFTNLMAAANLRVAADACSRHPDAAAELGVDTEETAAWRDAADAVHIPYDEELGVHPQCEGFTTLREWDFRDNTEYPLLLHEPYVRLYPAQVVKQADLVLAMQWQSHAFTAEQKARNVDYYERRTTRDSSLSACTQAVMCAEVGHLELAHDYTYEAALIDLRDLHHNTGDGLHLASLAGTWTALVAGFGGLRDDERVLALDPQLPCGINRLRFRLCWRNFRVTVDADHDHVTYTLRDGPHSTLTIRHAGRALEISTDAPTTVEVRERQPLLPTPKQPPGREPFRRSRVRSDLQA</sequence>
<dbReference type="InterPro" id="IPR005194">
    <property type="entry name" value="Glyco_hydro_65_C"/>
</dbReference>
<dbReference type="InterPro" id="IPR012341">
    <property type="entry name" value="6hp_glycosidase-like_sf"/>
</dbReference>
<dbReference type="InterPro" id="IPR008928">
    <property type="entry name" value="6-hairpin_glycosidase_sf"/>
</dbReference>
<gene>
    <name evidence="10" type="primary">treP</name>
    <name evidence="10" type="ORF">MCHLDSM_05133</name>
</gene>
<feature type="domain" description="Glycoside hydrolase family 65 central catalytic" evidence="7">
    <location>
        <begin position="328"/>
        <end position="679"/>
    </location>
</feature>
<comment type="caution">
    <text evidence="10">The sequence shown here is derived from an EMBL/GenBank/DDBJ whole genome shotgun (WGS) entry which is preliminary data.</text>
</comment>
<dbReference type="InterPro" id="IPR017045">
    <property type="entry name" value="Malt_Pase/Glycosyl_Hdrlase"/>
</dbReference>
<keyword evidence="10" id="KW-0808">Transferase</keyword>
<feature type="active site" description="Proton donor" evidence="4">
    <location>
        <position position="489"/>
    </location>
</feature>
<reference evidence="10 11" key="1">
    <citation type="journal article" date="2015" name="Genome Biol. Evol.">
        <title>Characterization of Three Mycobacterium spp. with Potential Use in Bioremediation by Genome Sequencing and Comparative Genomics.</title>
        <authorList>
            <person name="Das S."/>
            <person name="Pettersson B.M."/>
            <person name="Behra P.R."/>
            <person name="Ramesh M."/>
            <person name="Dasgupta S."/>
            <person name="Bhattacharya A."/>
            <person name="Kirsebom L.A."/>
        </authorList>
    </citation>
    <scope>NUCLEOTIDE SEQUENCE [LARGE SCALE GENOMIC DNA]</scope>
    <source>
        <strain evidence="10 11">DSM 43826</strain>
    </source>
</reference>
<dbReference type="Pfam" id="PF03633">
    <property type="entry name" value="Glyco_hydro_65C"/>
    <property type="match status" value="1"/>
</dbReference>
<evidence type="ECO:0000256" key="5">
    <source>
        <dbReference type="PIRSR" id="PIRSR036289-51"/>
    </source>
</evidence>
<dbReference type="Gene3D" id="1.50.10.10">
    <property type="match status" value="1"/>
</dbReference>
<dbReference type="SMR" id="A0A0J6VGW0"/>
<comment type="similarity">
    <text evidence="1">Belongs to the glycosyl hydrolase 65 family.</text>
</comment>
<dbReference type="FunFam" id="1.50.10.10:FF:000029">
    <property type="entry name" value="Family 65 glycosyl hydrolase"/>
    <property type="match status" value="1"/>
</dbReference>
<dbReference type="EMBL" id="JYNL01000064">
    <property type="protein sequence ID" value="KMO70245.1"/>
    <property type="molecule type" value="Genomic_DNA"/>
</dbReference>
<dbReference type="PANTHER" id="PTHR11051:SF13">
    <property type="entry name" value="GLYCOSYL TRANSFERASE"/>
    <property type="match status" value="1"/>
</dbReference>
<keyword evidence="11" id="KW-1185">Reference proteome</keyword>
<dbReference type="FunFam" id="2.70.98.40:FF:000001">
    <property type="entry name" value="Family 65 glycosyl hydrolase"/>
    <property type="match status" value="1"/>
</dbReference>
<feature type="binding site" evidence="5">
    <location>
        <begin position="362"/>
        <end position="363"/>
    </location>
    <ligand>
        <name>substrate</name>
    </ligand>
</feature>
<dbReference type="PANTHER" id="PTHR11051">
    <property type="entry name" value="GLYCOSYL HYDROLASE-RELATED"/>
    <property type="match status" value="1"/>
</dbReference>
<keyword evidence="10" id="KW-0328">Glycosyltransferase</keyword>
<dbReference type="SUPFAM" id="SSF48208">
    <property type="entry name" value="Six-hairpin glycosidases"/>
    <property type="match status" value="1"/>
</dbReference>
<dbReference type="AlphaFoldDB" id="A0A0J6VGW0"/>
<evidence type="ECO:0000256" key="1">
    <source>
        <dbReference type="ARBA" id="ARBA00006768"/>
    </source>
</evidence>
<dbReference type="GO" id="GO:0004553">
    <property type="term" value="F:hydrolase activity, hydrolyzing O-glycosyl compounds"/>
    <property type="evidence" value="ECO:0007669"/>
    <property type="project" value="TreeGrafter"/>
</dbReference>
<protein>
    <submittedName>
        <fullName evidence="10">Alpha,alpha-trehalose phosphorylase</fullName>
        <ecNumber evidence="10">2.4.1.64</ecNumber>
    </submittedName>
</protein>
<dbReference type="EC" id="2.4.1.64" evidence="10"/>
<feature type="compositionally biased region" description="Basic and acidic residues" evidence="6">
    <location>
        <begin position="778"/>
        <end position="791"/>
    </location>
</feature>
<dbReference type="InterPro" id="IPR005195">
    <property type="entry name" value="Glyco_hydro_65_M"/>
</dbReference>
<evidence type="ECO:0000259" key="9">
    <source>
        <dbReference type="Pfam" id="PF03636"/>
    </source>
</evidence>
<feature type="region of interest" description="Disordered" evidence="6">
    <location>
        <begin position="763"/>
        <end position="791"/>
    </location>
</feature>
<dbReference type="Pfam" id="PF03632">
    <property type="entry name" value="Glyco_hydro_65m"/>
    <property type="match status" value="1"/>
</dbReference>
<dbReference type="InterPro" id="IPR037018">
    <property type="entry name" value="GH65_N"/>
</dbReference>
<evidence type="ECO:0000256" key="2">
    <source>
        <dbReference type="ARBA" id="ARBA00022801"/>
    </source>
</evidence>
<dbReference type="Gene3D" id="2.60.420.10">
    <property type="entry name" value="Maltose phosphorylase, domain 3"/>
    <property type="match status" value="1"/>
</dbReference>
<keyword evidence="3" id="KW-0326">Glycosidase</keyword>
<feature type="compositionally biased region" description="Pro residues" evidence="6">
    <location>
        <begin position="768"/>
        <end position="777"/>
    </location>
</feature>
<evidence type="ECO:0000313" key="11">
    <source>
        <dbReference type="Proteomes" id="UP000036513"/>
    </source>
</evidence>
<evidence type="ECO:0000259" key="8">
    <source>
        <dbReference type="Pfam" id="PF03633"/>
    </source>
</evidence>
<organism evidence="10 11">
    <name type="scientific">Mycolicibacterium chlorophenolicum</name>
    <dbReference type="NCBI Taxonomy" id="37916"/>
    <lineage>
        <taxon>Bacteria</taxon>
        <taxon>Bacillati</taxon>
        <taxon>Actinomycetota</taxon>
        <taxon>Actinomycetes</taxon>
        <taxon>Mycobacteriales</taxon>
        <taxon>Mycobacteriaceae</taxon>
        <taxon>Mycolicibacterium</taxon>
    </lineage>
</organism>
<evidence type="ECO:0000313" key="10">
    <source>
        <dbReference type="EMBL" id="KMO70245.1"/>
    </source>
</evidence>
<dbReference type="GO" id="GO:0005975">
    <property type="term" value="P:carbohydrate metabolic process"/>
    <property type="evidence" value="ECO:0007669"/>
    <property type="project" value="InterPro"/>
</dbReference>
<evidence type="ECO:0000256" key="3">
    <source>
        <dbReference type="ARBA" id="ARBA00023295"/>
    </source>
</evidence>
<dbReference type="PATRIC" id="fig|37916.4.peg.5139"/>
<dbReference type="STRING" id="37916.MCHLDSM_05133"/>
<dbReference type="GO" id="GO:0047656">
    <property type="term" value="F:alpha,alpha-trehalose phosphorylase activity"/>
    <property type="evidence" value="ECO:0007669"/>
    <property type="project" value="UniProtKB-EC"/>
</dbReference>
<proteinExistence type="inferred from homology"/>
<evidence type="ECO:0000256" key="6">
    <source>
        <dbReference type="SAM" id="MobiDB-lite"/>
    </source>
</evidence>
<feature type="binding site" evidence="5">
    <location>
        <begin position="591"/>
        <end position="592"/>
    </location>
    <ligand>
        <name>substrate</name>
    </ligand>
</feature>
<dbReference type="InterPro" id="IPR011013">
    <property type="entry name" value="Gal_mutarotase_sf_dom"/>
</dbReference>